<organism evidence="1 2">
    <name type="scientific">Rhodopirellula sallentina SM41</name>
    <dbReference type="NCBI Taxonomy" id="1263870"/>
    <lineage>
        <taxon>Bacteria</taxon>
        <taxon>Pseudomonadati</taxon>
        <taxon>Planctomycetota</taxon>
        <taxon>Planctomycetia</taxon>
        <taxon>Pirellulales</taxon>
        <taxon>Pirellulaceae</taxon>
        <taxon>Rhodopirellula</taxon>
    </lineage>
</organism>
<comment type="caution">
    <text evidence="1">The sequence shown here is derived from an EMBL/GenBank/DDBJ whole genome shotgun (WGS) entry which is preliminary data.</text>
</comment>
<dbReference type="AlphaFoldDB" id="M5U6U7"/>
<dbReference type="PATRIC" id="fig|1263870.3.peg.1481"/>
<evidence type="ECO:0000313" key="2">
    <source>
        <dbReference type="Proteomes" id="UP000011885"/>
    </source>
</evidence>
<sequence length="58" mass="6333">MIFQNTRRSTNLTTRSTSCCTSGRRLLHRCGSIDDIDGDLNPDLCGDSPFGEVLLSVS</sequence>
<name>M5U6U7_9BACT</name>
<dbReference type="EMBL" id="ANOH01000107">
    <property type="protein sequence ID" value="EMI57155.1"/>
    <property type="molecule type" value="Genomic_DNA"/>
</dbReference>
<evidence type="ECO:0000313" key="1">
    <source>
        <dbReference type="EMBL" id="EMI57155.1"/>
    </source>
</evidence>
<keyword evidence="2" id="KW-1185">Reference proteome</keyword>
<dbReference type="Proteomes" id="UP000011885">
    <property type="component" value="Unassembled WGS sequence"/>
</dbReference>
<gene>
    <name evidence="1" type="ORF">RSSM_01383</name>
</gene>
<reference evidence="1 2" key="1">
    <citation type="journal article" date="2013" name="Mar. Genomics">
        <title>Expression of sulfatases in Rhodopirellula baltica and the diversity of sulfatases in the genus Rhodopirellula.</title>
        <authorList>
            <person name="Wegner C.E."/>
            <person name="Richter-Heitmann T."/>
            <person name="Klindworth A."/>
            <person name="Klockow C."/>
            <person name="Richter M."/>
            <person name="Achstetter T."/>
            <person name="Glockner F.O."/>
            <person name="Harder J."/>
        </authorList>
    </citation>
    <scope>NUCLEOTIDE SEQUENCE [LARGE SCALE GENOMIC DNA]</scope>
    <source>
        <strain evidence="1 2">SM41</strain>
    </source>
</reference>
<proteinExistence type="predicted"/>
<accession>M5U6U7</accession>
<protein>
    <submittedName>
        <fullName evidence="1">Uncharacterized protein</fullName>
    </submittedName>
</protein>